<dbReference type="EMBL" id="MLJW01008351">
    <property type="protein sequence ID" value="OIQ64175.1"/>
    <property type="molecule type" value="Genomic_DNA"/>
</dbReference>
<protein>
    <submittedName>
        <fullName evidence="1">Uncharacterized protein</fullName>
    </submittedName>
</protein>
<proteinExistence type="predicted"/>
<dbReference type="AlphaFoldDB" id="A0A1J5P8P8"/>
<gene>
    <name evidence="1" type="ORF">GALL_542730</name>
</gene>
<accession>A0A1J5P8P8</accession>
<organism evidence="1">
    <name type="scientific">mine drainage metagenome</name>
    <dbReference type="NCBI Taxonomy" id="410659"/>
    <lineage>
        <taxon>unclassified sequences</taxon>
        <taxon>metagenomes</taxon>
        <taxon>ecological metagenomes</taxon>
    </lineage>
</organism>
<reference evidence="1" key="1">
    <citation type="submission" date="2016-10" db="EMBL/GenBank/DDBJ databases">
        <title>Sequence of Gallionella enrichment culture.</title>
        <authorList>
            <person name="Poehlein A."/>
            <person name="Muehling M."/>
            <person name="Daniel R."/>
        </authorList>
    </citation>
    <scope>NUCLEOTIDE SEQUENCE</scope>
</reference>
<evidence type="ECO:0000313" key="1">
    <source>
        <dbReference type="EMBL" id="OIQ64175.1"/>
    </source>
</evidence>
<sequence length="91" mass="10056">MWAIASDAKRQRAIQKAVVAKLGEEEAARIEFLTTDAMVATLDSLIDPEPTETTVRGYKVSVSRKQLSPDEARNRQATIAKILASSLKDRQ</sequence>
<comment type="caution">
    <text evidence="1">The sequence shown here is derived from an EMBL/GenBank/DDBJ whole genome shotgun (WGS) entry which is preliminary data.</text>
</comment>
<name>A0A1J5P8P8_9ZZZZ</name>